<evidence type="ECO:0000313" key="1">
    <source>
        <dbReference type="EMBL" id="MCO5726028.1"/>
    </source>
</evidence>
<proteinExistence type="predicted"/>
<dbReference type="InterPro" id="IPR029024">
    <property type="entry name" value="TerB-like"/>
</dbReference>
<dbReference type="RefSeq" id="WP_252742399.1">
    <property type="nucleotide sequence ID" value="NZ_JAMXIB010000018.1"/>
</dbReference>
<reference evidence="1 2" key="1">
    <citation type="submission" date="2022-06" db="EMBL/GenBank/DDBJ databases">
        <authorList>
            <person name="Xuan X."/>
        </authorList>
    </citation>
    <scope>NUCLEOTIDE SEQUENCE [LARGE SCALE GENOMIC DNA]</scope>
    <source>
        <strain evidence="1 2">2V75</strain>
    </source>
</reference>
<dbReference type="Proteomes" id="UP001206312">
    <property type="component" value="Unassembled WGS sequence"/>
</dbReference>
<dbReference type="EMBL" id="JAMXIB010000018">
    <property type="protein sequence ID" value="MCO5726028.1"/>
    <property type="molecule type" value="Genomic_DNA"/>
</dbReference>
<sequence length="143" mass="16044">MGLLELFNSYDKKKRKSHFKNLYTVARVDGEVARAEMDLIVNLAEKFQMSTAEVLKVIRNPDGIAPVLPKTPGERMEHLYDLVTVMLVDGEIDERELFLCKSLGLKLGCGEENLDPLLREMIEAAMQGVAPEKAVAGFLEKYS</sequence>
<name>A0ABT1B3M2_9FLAO</name>
<evidence type="ECO:0000313" key="2">
    <source>
        <dbReference type="Proteomes" id="UP001206312"/>
    </source>
</evidence>
<dbReference type="SUPFAM" id="SSF158682">
    <property type="entry name" value="TerB-like"/>
    <property type="match status" value="1"/>
</dbReference>
<evidence type="ECO:0008006" key="3">
    <source>
        <dbReference type="Google" id="ProtNLM"/>
    </source>
</evidence>
<protein>
    <recommendedName>
        <fullName evidence="3">TerB family tellurite resistance protein</fullName>
    </recommendedName>
</protein>
<keyword evidence="2" id="KW-1185">Reference proteome</keyword>
<dbReference type="Gene3D" id="1.10.3680.10">
    <property type="entry name" value="TerB-like"/>
    <property type="match status" value="1"/>
</dbReference>
<accession>A0ABT1B3M2</accession>
<comment type="caution">
    <text evidence="1">The sequence shown here is derived from an EMBL/GenBank/DDBJ whole genome shotgun (WGS) entry which is preliminary data.</text>
</comment>
<organism evidence="1 2">
    <name type="scientific">Robiginitalea marina</name>
    <dbReference type="NCBI Taxonomy" id="2954105"/>
    <lineage>
        <taxon>Bacteria</taxon>
        <taxon>Pseudomonadati</taxon>
        <taxon>Bacteroidota</taxon>
        <taxon>Flavobacteriia</taxon>
        <taxon>Flavobacteriales</taxon>
        <taxon>Flavobacteriaceae</taxon>
        <taxon>Robiginitalea</taxon>
    </lineage>
</organism>
<gene>
    <name evidence="1" type="ORF">NG653_14280</name>
</gene>